<evidence type="ECO:0000313" key="1">
    <source>
        <dbReference type="EMBL" id="KAH7847236.1"/>
    </source>
</evidence>
<keyword evidence="2" id="KW-1185">Reference proteome</keyword>
<protein>
    <submittedName>
        <fullName evidence="1">Uncharacterized protein</fullName>
    </submittedName>
</protein>
<proteinExistence type="predicted"/>
<sequence length="278" mass="31236">MTFQDLCNTGLTLGSTSLDHHPQDQHKTKSLLKFDRETPSLTLGLSSSSSLEEINQHQVSNGVLLHRQVSNSVSAATTTSSHSNNSSSVIKREKDGGGEEVEEVERERSSKVVMMMISDHDQDLDQEGSGARKKLRLTKEQSFVLEDRFREHSSLNPKQKQVLAKQLNLQPRQVEVWFQNRRARTKLKQTEVECDLLRKCCETLTDENKRLRNEIQELKAPKKTAPFYMQLPAIATLTMCPSCQQIDSGGGENSSKSLFPVSSKSHFYNSFSHPSAAC</sequence>
<dbReference type="Proteomes" id="UP000828048">
    <property type="component" value="Chromosome 5"/>
</dbReference>
<name>A0ACB7Y1L5_9ERIC</name>
<dbReference type="EMBL" id="CM037155">
    <property type="protein sequence ID" value="KAH7847236.1"/>
    <property type="molecule type" value="Genomic_DNA"/>
</dbReference>
<evidence type="ECO:0000313" key="2">
    <source>
        <dbReference type="Proteomes" id="UP000828048"/>
    </source>
</evidence>
<accession>A0ACB7Y1L5</accession>
<organism evidence="1 2">
    <name type="scientific">Vaccinium darrowii</name>
    <dbReference type="NCBI Taxonomy" id="229202"/>
    <lineage>
        <taxon>Eukaryota</taxon>
        <taxon>Viridiplantae</taxon>
        <taxon>Streptophyta</taxon>
        <taxon>Embryophyta</taxon>
        <taxon>Tracheophyta</taxon>
        <taxon>Spermatophyta</taxon>
        <taxon>Magnoliopsida</taxon>
        <taxon>eudicotyledons</taxon>
        <taxon>Gunneridae</taxon>
        <taxon>Pentapetalae</taxon>
        <taxon>asterids</taxon>
        <taxon>Ericales</taxon>
        <taxon>Ericaceae</taxon>
        <taxon>Vaccinioideae</taxon>
        <taxon>Vaccinieae</taxon>
        <taxon>Vaccinium</taxon>
    </lineage>
</organism>
<reference evidence="1 2" key="1">
    <citation type="journal article" date="2021" name="Hortic Res">
        <title>High-quality reference genome and annotation aids understanding of berry development for evergreen blueberry (Vaccinium darrowii).</title>
        <authorList>
            <person name="Yu J."/>
            <person name="Hulse-Kemp A.M."/>
            <person name="Babiker E."/>
            <person name="Staton M."/>
        </authorList>
    </citation>
    <scope>NUCLEOTIDE SEQUENCE [LARGE SCALE GENOMIC DNA]</scope>
    <source>
        <strain evidence="2">cv. NJ 8807/NJ 8810</strain>
        <tissue evidence="1">Young leaf</tissue>
    </source>
</reference>
<comment type="caution">
    <text evidence="1">The sequence shown here is derived from an EMBL/GenBank/DDBJ whole genome shotgun (WGS) entry which is preliminary data.</text>
</comment>
<gene>
    <name evidence="1" type="ORF">Vadar_023549</name>
</gene>